<keyword evidence="2" id="KW-1185">Reference proteome</keyword>
<accession>A0ACD0NMM8</accession>
<protein>
    <submittedName>
        <fullName evidence="1">Uncharacterized protein</fullName>
    </submittedName>
</protein>
<evidence type="ECO:0000313" key="2">
    <source>
        <dbReference type="Proteomes" id="UP000245626"/>
    </source>
</evidence>
<name>A0ACD0NMM8_9BASI</name>
<reference evidence="1 2" key="1">
    <citation type="journal article" date="2018" name="Mol. Biol. Evol.">
        <title>Broad Genomic Sampling Reveals a Smut Pathogenic Ancestry of the Fungal Clade Ustilaginomycotina.</title>
        <authorList>
            <person name="Kijpornyongpan T."/>
            <person name="Mondo S.J."/>
            <person name="Barry K."/>
            <person name="Sandor L."/>
            <person name="Lee J."/>
            <person name="Lipzen A."/>
            <person name="Pangilinan J."/>
            <person name="LaButti K."/>
            <person name="Hainaut M."/>
            <person name="Henrissat B."/>
            <person name="Grigoriev I.V."/>
            <person name="Spatafora J.W."/>
            <person name="Aime M.C."/>
        </authorList>
    </citation>
    <scope>NUCLEOTIDE SEQUENCE [LARGE SCALE GENOMIC DNA]</scope>
    <source>
        <strain evidence="1 2">SA 807</strain>
    </source>
</reference>
<dbReference type="EMBL" id="KZ820558">
    <property type="protein sequence ID" value="PWN47072.1"/>
    <property type="molecule type" value="Genomic_DNA"/>
</dbReference>
<sequence length="934" mass="101324">MPLAHPTIEWSSLQDFFYRKSEIYTLSWGIENLADYVVASASNAGLLALVRDPTRLVSLGKASLLKPKILVYTSAGQLVDSIPWDPSNRIVGLGFNSLEQLVVVLEEGQVRIYTLFSPCPAPSSSGQPSDPSSSSEVLPEPIEATSNAYYNQYSLGPDATETGVIEAKIWGEGLVALVGGRRFVEWRFPGLDQDGGPNMSDGDGGSNASNPNLPNGEFGYTFAGMEGGSRPLPKPRVFPPADPIPPLVSGQFGLSSALPSAWAVIPPKISQTGETAVLIARDETLLSLSHSSSGSSSSSISCHDMKLSRGPFHSINLSPNGKLLALLTDDMVLWVVRTDLTDSLSEFDIKQSGAFQDATRAEASFSSSAIASGAADQGKGGLGGTGIRSIQWCGNDTVALAFNDEVVMVGPFGNSIRYPYSGPVHLIGEVDGLRVISSDMHEFIQKVPDASNQVFRPGSAHAAAILFDSSEQFTKKSSKADEGVRAIRGDLASAVDTCLRAAAYEWDLVWQRKLIRAASFGKSFIDLYDPTPFVKTARTLRVLNAARAYEIGIPISYDQYALAGPTALLSRLTAQNHHLLSLRIASYLRIRPDPILKHWARAKIARSRPPIGSAAAIAMAEERVCDEIVAKFKLASGISDQGDESRGGGGPSTGVNFSEVAWTAWKAGRRGLATKLLDHEARAIDQVPLLLNMREDKLALVKAIESGDTDLIYHVLLRLKSQLSRGDFFRIVQAPVSDALAPGATAADANELSRAYATQHLSLASNLLEVYAREQDRELLRDFYYQDDRRTESALLALSEAREAGGDDGLAEKIFKMKEAMKLFSEDKERVLEAKLVEEQIKLLAFQQALEKEDGGRTKLTGLSLNETMRQCLMRNMAKKAEKLRSDFKVPEKRFWNVKIDALVQARDFEALWAFSGGGMGGRKAHVAPAPFLK</sequence>
<evidence type="ECO:0000313" key="1">
    <source>
        <dbReference type="EMBL" id="PWN47072.1"/>
    </source>
</evidence>
<organism evidence="1 2">
    <name type="scientific">Violaceomyces palustris</name>
    <dbReference type="NCBI Taxonomy" id="1673888"/>
    <lineage>
        <taxon>Eukaryota</taxon>
        <taxon>Fungi</taxon>
        <taxon>Dikarya</taxon>
        <taxon>Basidiomycota</taxon>
        <taxon>Ustilaginomycotina</taxon>
        <taxon>Ustilaginomycetes</taxon>
        <taxon>Violaceomycetales</taxon>
        <taxon>Violaceomycetaceae</taxon>
        <taxon>Violaceomyces</taxon>
    </lineage>
</organism>
<proteinExistence type="predicted"/>
<gene>
    <name evidence="1" type="ORF">IE53DRAFT_336028</name>
</gene>
<dbReference type="Proteomes" id="UP000245626">
    <property type="component" value="Unassembled WGS sequence"/>
</dbReference>